<evidence type="ECO:0000256" key="1">
    <source>
        <dbReference type="SAM" id="MobiDB-lite"/>
    </source>
</evidence>
<feature type="compositionally biased region" description="Low complexity" evidence="1">
    <location>
        <begin position="54"/>
        <end position="65"/>
    </location>
</feature>
<organism evidence="2 3">
    <name type="scientific">Artemisia annua</name>
    <name type="common">Sweet wormwood</name>
    <dbReference type="NCBI Taxonomy" id="35608"/>
    <lineage>
        <taxon>Eukaryota</taxon>
        <taxon>Viridiplantae</taxon>
        <taxon>Streptophyta</taxon>
        <taxon>Embryophyta</taxon>
        <taxon>Tracheophyta</taxon>
        <taxon>Spermatophyta</taxon>
        <taxon>Magnoliopsida</taxon>
        <taxon>eudicotyledons</taxon>
        <taxon>Gunneridae</taxon>
        <taxon>Pentapetalae</taxon>
        <taxon>asterids</taxon>
        <taxon>campanulids</taxon>
        <taxon>Asterales</taxon>
        <taxon>Asteraceae</taxon>
        <taxon>Asteroideae</taxon>
        <taxon>Anthemideae</taxon>
        <taxon>Artemisiinae</taxon>
        <taxon>Artemisia</taxon>
    </lineage>
</organism>
<dbReference type="AlphaFoldDB" id="A0A2U1KXH2"/>
<sequence>MAEEGGENVYNIGYGFGNPCRYLQEVFKGFLKCLGFENQDDGGGVRDDPPPPSTSDDPSTMDPTDQPVPSTGRIVQRRAPTRPPISSGGPATFSSSFEFSNFSYQCLLKTGYLDDQGSKHSEKYKMV</sequence>
<reference evidence="2 3" key="1">
    <citation type="journal article" date="2018" name="Mol. Plant">
        <title>The genome of Artemisia annua provides insight into the evolution of Asteraceae family and artemisinin biosynthesis.</title>
        <authorList>
            <person name="Shen Q."/>
            <person name="Zhang L."/>
            <person name="Liao Z."/>
            <person name="Wang S."/>
            <person name="Yan T."/>
            <person name="Shi P."/>
            <person name="Liu M."/>
            <person name="Fu X."/>
            <person name="Pan Q."/>
            <person name="Wang Y."/>
            <person name="Lv Z."/>
            <person name="Lu X."/>
            <person name="Zhang F."/>
            <person name="Jiang W."/>
            <person name="Ma Y."/>
            <person name="Chen M."/>
            <person name="Hao X."/>
            <person name="Li L."/>
            <person name="Tang Y."/>
            <person name="Lv G."/>
            <person name="Zhou Y."/>
            <person name="Sun X."/>
            <person name="Brodelius P.E."/>
            <person name="Rose J.K.C."/>
            <person name="Tang K."/>
        </authorList>
    </citation>
    <scope>NUCLEOTIDE SEQUENCE [LARGE SCALE GENOMIC DNA]</scope>
    <source>
        <strain evidence="3">cv. Huhao1</strain>
        <tissue evidence="2">Leaf</tissue>
    </source>
</reference>
<evidence type="ECO:0000313" key="3">
    <source>
        <dbReference type="Proteomes" id="UP000245207"/>
    </source>
</evidence>
<feature type="region of interest" description="Disordered" evidence="1">
    <location>
        <begin position="38"/>
        <end position="90"/>
    </location>
</feature>
<dbReference type="EMBL" id="PKPP01013067">
    <property type="protein sequence ID" value="PWA41455.1"/>
    <property type="molecule type" value="Genomic_DNA"/>
</dbReference>
<keyword evidence="3" id="KW-1185">Reference proteome</keyword>
<protein>
    <submittedName>
        <fullName evidence="2">Uncharacterized protein</fullName>
    </submittedName>
</protein>
<dbReference type="Proteomes" id="UP000245207">
    <property type="component" value="Unassembled WGS sequence"/>
</dbReference>
<comment type="caution">
    <text evidence="2">The sequence shown here is derived from an EMBL/GenBank/DDBJ whole genome shotgun (WGS) entry which is preliminary data.</text>
</comment>
<accession>A0A2U1KXH2</accession>
<name>A0A2U1KXH2_ARTAN</name>
<evidence type="ECO:0000313" key="2">
    <source>
        <dbReference type="EMBL" id="PWA41455.1"/>
    </source>
</evidence>
<dbReference type="OrthoDB" id="1742553at2759"/>
<proteinExistence type="predicted"/>
<gene>
    <name evidence="2" type="ORF">CTI12_AA553730</name>
</gene>